<keyword evidence="3 4" id="KW-0808">Transferase</keyword>
<dbReference type="InterPro" id="IPR002213">
    <property type="entry name" value="UDP_glucos_trans"/>
</dbReference>
<dbReference type="FunFam" id="3.40.50.2000:FF:000021">
    <property type="entry name" value="UDP-glucuronosyltransferase"/>
    <property type="match status" value="1"/>
</dbReference>
<dbReference type="InterPro" id="IPR035595">
    <property type="entry name" value="UDP_glycos_trans_CS"/>
</dbReference>
<keyword evidence="5" id="KW-0812">Transmembrane</keyword>
<evidence type="ECO:0000313" key="7">
    <source>
        <dbReference type="Proteomes" id="UP000749559"/>
    </source>
</evidence>
<organism evidence="6 7">
    <name type="scientific">Owenia fusiformis</name>
    <name type="common">Polychaete worm</name>
    <dbReference type="NCBI Taxonomy" id="6347"/>
    <lineage>
        <taxon>Eukaryota</taxon>
        <taxon>Metazoa</taxon>
        <taxon>Spiralia</taxon>
        <taxon>Lophotrochozoa</taxon>
        <taxon>Annelida</taxon>
        <taxon>Polychaeta</taxon>
        <taxon>Sedentaria</taxon>
        <taxon>Canalipalpata</taxon>
        <taxon>Sabellida</taxon>
        <taxon>Oweniida</taxon>
        <taxon>Oweniidae</taxon>
        <taxon>Owenia</taxon>
    </lineage>
</organism>
<evidence type="ECO:0000256" key="5">
    <source>
        <dbReference type="RuleBase" id="RU362059"/>
    </source>
</evidence>
<comment type="catalytic activity">
    <reaction evidence="5">
        <text>glucuronate acceptor + UDP-alpha-D-glucuronate = acceptor beta-D-glucuronoside + UDP + H(+)</text>
        <dbReference type="Rhea" id="RHEA:21032"/>
        <dbReference type="ChEBI" id="CHEBI:15378"/>
        <dbReference type="ChEBI" id="CHEBI:58052"/>
        <dbReference type="ChEBI" id="CHEBI:58223"/>
        <dbReference type="ChEBI" id="CHEBI:132367"/>
        <dbReference type="ChEBI" id="CHEBI:132368"/>
        <dbReference type="EC" id="2.4.1.17"/>
    </reaction>
</comment>
<comment type="subcellular location">
    <subcellularLocation>
        <location evidence="5">Membrane</location>
        <topology evidence="5">Single-pass membrane protein</topology>
    </subcellularLocation>
</comment>
<evidence type="ECO:0000256" key="2">
    <source>
        <dbReference type="ARBA" id="ARBA00022676"/>
    </source>
</evidence>
<dbReference type="PANTHER" id="PTHR48043">
    <property type="entry name" value="EG:EG0003.4 PROTEIN-RELATED"/>
    <property type="match status" value="1"/>
</dbReference>
<dbReference type="OrthoDB" id="6106008at2759"/>
<evidence type="ECO:0000313" key="6">
    <source>
        <dbReference type="EMBL" id="CAH1795150.1"/>
    </source>
</evidence>
<evidence type="ECO:0000256" key="3">
    <source>
        <dbReference type="ARBA" id="ARBA00022679"/>
    </source>
</evidence>
<dbReference type="GO" id="GO:0015020">
    <property type="term" value="F:glucuronosyltransferase activity"/>
    <property type="evidence" value="ECO:0007669"/>
    <property type="project" value="UniProtKB-EC"/>
</dbReference>
<sequence length="471" mass="54396">MEKQPLFIEAEGLDFDGEFMVLRYKMPVFDLTSVESTANQKWIDSMIYQPYATLLQIVSPVWEENLRHALADKDIWTKIASSKFDLIFADEVVFFSRVVSSYFDIPLILYNNWGPMSCDANFITRSSLAYVHSFVPPTYSDEMTFTERFMNVLEYWHIKWIWHGIYIKFNSICQEHGYGDACDNIQDAYKTISLYLMTRTDAVHYPAPYMPHVISTEGFFLDSKIKPLDSAYTDIIQKAGKNGIIVVSFGSMLRSLDDKMSEDFAKAFAAMPQTVIWSYEGPTPKGLGNNTIVNKWIPQESLMVHPSTKLFVTHCGVSATFQALHYALPTVGVPFFWDQPFYCHKLTHRLKSGKTVLLTEMTSEGLKNAMEEVISNRVYKDNANKAADIYHSQPIDPKKKLMYWVEYVIRHKGAKHLRSKGENELNIFQYFLLDIIALVICTLVVFGLLTVFVIKYIVRCAFHFRDKRKRD</sequence>
<accession>A0A8J1UAH7</accession>
<dbReference type="Proteomes" id="UP000749559">
    <property type="component" value="Unassembled WGS sequence"/>
</dbReference>
<comment type="similarity">
    <text evidence="1 4">Belongs to the UDP-glycosyltransferase family.</text>
</comment>
<keyword evidence="7" id="KW-1185">Reference proteome</keyword>
<proteinExistence type="inferred from homology"/>
<keyword evidence="5" id="KW-1133">Transmembrane helix</keyword>
<keyword evidence="2 4" id="KW-0328">Glycosyltransferase</keyword>
<comment type="caution">
    <text evidence="6">The sequence shown here is derived from an EMBL/GenBank/DDBJ whole genome shotgun (WGS) entry which is preliminary data.</text>
</comment>
<feature type="transmembrane region" description="Helical" evidence="5">
    <location>
        <begin position="430"/>
        <end position="458"/>
    </location>
</feature>
<dbReference type="GO" id="GO:0016020">
    <property type="term" value="C:membrane"/>
    <property type="evidence" value="ECO:0007669"/>
    <property type="project" value="UniProtKB-SubCell"/>
</dbReference>
<dbReference type="PROSITE" id="PS00375">
    <property type="entry name" value="UDPGT"/>
    <property type="match status" value="1"/>
</dbReference>
<dbReference type="PANTHER" id="PTHR48043:SF145">
    <property type="entry name" value="FI06409P-RELATED"/>
    <property type="match status" value="1"/>
</dbReference>
<dbReference type="CDD" id="cd03784">
    <property type="entry name" value="GT1_Gtf-like"/>
    <property type="match status" value="1"/>
</dbReference>
<dbReference type="Pfam" id="PF00201">
    <property type="entry name" value="UDPGT"/>
    <property type="match status" value="1"/>
</dbReference>
<dbReference type="InterPro" id="IPR050271">
    <property type="entry name" value="UDP-glycosyltransferase"/>
</dbReference>
<dbReference type="EMBL" id="CAIIXF020000009">
    <property type="protein sequence ID" value="CAH1795150.1"/>
    <property type="molecule type" value="Genomic_DNA"/>
</dbReference>
<evidence type="ECO:0000256" key="4">
    <source>
        <dbReference type="RuleBase" id="RU003718"/>
    </source>
</evidence>
<name>A0A8J1UAH7_OWEFU</name>
<dbReference type="SUPFAM" id="SSF53756">
    <property type="entry name" value="UDP-Glycosyltransferase/glycogen phosphorylase"/>
    <property type="match status" value="1"/>
</dbReference>
<gene>
    <name evidence="6" type="ORF">OFUS_LOCUS19726</name>
</gene>
<protein>
    <recommendedName>
        <fullName evidence="5">UDP-glucuronosyltransferase</fullName>
        <ecNumber evidence="5">2.4.1.17</ecNumber>
    </recommendedName>
</protein>
<dbReference type="EC" id="2.4.1.17" evidence="5"/>
<dbReference type="AlphaFoldDB" id="A0A8J1UAH7"/>
<evidence type="ECO:0000256" key="1">
    <source>
        <dbReference type="ARBA" id="ARBA00009995"/>
    </source>
</evidence>
<reference evidence="6" key="1">
    <citation type="submission" date="2022-03" db="EMBL/GenBank/DDBJ databases">
        <authorList>
            <person name="Martin C."/>
        </authorList>
    </citation>
    <scope>NUCLEOTIDE SEQUENCE</scope>
</reference>
<keyword evidence="5" id="KW-0472">Membrane</keyword>
<dbReference type="Gene3D" id="3.40.50.2000">
    <property type="entry name" value="Glycogen Phosphorylase B"/>
    <property type="match status" value="1"/>
</dbReference>